<organism evidence="2 5">
    <name type="scientific">Methylobacterium indicum</name>
    <dbReference type="NCBI Taxonomy" id="1775910"/>
    <lineage>
        <taxon>Bacteria</taxon>
        <taxon>Pseudomonadati</taxon>
        <taxon>Pseudomonadota</taxon>
        <taxon>Alphaproteobacteria</taxon>
        <taxon>Hyphomicrobiales</taxon>
        <taxon>Methylobacteriaceae</taxon>
        <taxon>Methylobacterium</taxon>
    </lineage>
</organism>
<proteinExistence type="predicted"/>
<evidence type="ECO:0000256" key="1">
    <source>
        <dbReference type="SAM" id="Phobius"/>
    </source>
</evidence>
<reference evidence="3 4" key="1">
    <citation type="submission" date="2014-11" db="EMBL/GenBank/DDBJ databases">
        <title>Comparative genomics of Methylobacterium species.</title>
        <authorList>
            <person name="Chaudhry V."/>
            <person name="Patil P.B."/>
        </authorList>
    </citation>
    <scope>NUCLEOTIDE SEQUENCE [LARGE SCALE GENOMIC DNA]</scope>
    <source>
        <strain evidence="3 4">SE3.6</strain>
    </source>
</reference>
<feature type="transmembrane region" description="Helical" evidence="1">
    <location>
        <begin position="12"/>
        <end position="36"/>
    </location>
</feature>
<sequence length="157" mass="16661">MHHRFPRLLRSLALRRIGCFGAILLGYGGLALALSSARIGLQTSTAEAVGGLAVWSVVILIVGNRSADGWLSLQDHADLYMTAVWLLVQASGQALAAAASLIPDRAWPILLVLSPLPPLAIGTIVRRALFSAEEWPSWRGPVTPRRPVEAGTPGAPT</sequence>
<evidence type="ECO:0000313" key="3">
    <source>
        <dbReference type="EMBL" id="KMO24578.1"/>
    </source>
</evidence>
<keyword evidence="4" id="KW-1185">Reference proteome</keyword>
<dbReference type="AlphaFoldDB" id="A0A0J6R2Y4"/>
<dbReference type="Proteomes" id="UP000036471">
    <property type="component" value="Unassembled WGS sequence"/>
</dbReference>
<keyword evidence="1" id="KW-1133">Transmembrane helix</keyword>
<dbReference type="EMBL" id="AP024145">
    <property type="protein sequence ID" value="BCM82795.1"/>
    <property type="molecule type" value="Genomic_DNA"/>
</dbReference>
<dbReference type="KEGG" id="mind:mvi_12560"/>
<reference evidence="2" key="2">
    <citation type="submission" date="2020-11" db="EMBL/GenBank/DDBJ databases">
        <title>Complete genome sequence of a novel pathogenic Methylobacterium strain isolated from rice in Vietnam.</title>
        <authorList>
            <person name="Lai K."/>
            <person name="Okazaki S."/>
            <person name="Higashi K."/>
            <person name="Mori H."/>
            <person name="Toyoda A."/>
            <person name="Kurokawa K."/>
        </authorList>
    </citation>
    <scope>NUCLEOTIDE SEQUENCE</scope>
    <source>
        <strain evidence="2">VL1</strain>
    </source>
</reference>
<dbReference type="RefSeq" id="WP_048429419.1">
    <property type="nucleotide sequence ID" value="NZ_AP024145.1"/>
</dbReference>
<evidence type="ECO:0000313" key="4">
    <source>
        <dbReference type="Proteomes" id="UP000036471"/>
    </source>
</evidence>
<protein>
    <submittedName>
        <fullName evidence="2">Uncharacterized protein</fullName>
    </submittedName>
</protein>
<evidence type="ECO:0000313" key="5">
    <source>
        <dbReference type="Proteomes" id="UP000663508"/>
    </source>
</evidence>
<name>A0A0J6R2Y4_9HYPH</name>
<evidence type="ECO:0000313" key="2">
    <source>
        <dbReference type="EMBL" id="BCM82795.1"/>
    </source>
</evidence>
<dbReference type="EMBL" id="JTHG01000082">
    <property type="protein sequence ID" value="KMO24578.1"/>
    <property type="molecule type" value="Genomic_DNA"/>
</dbReference>
<dbReference type="Proteomes" id="UP000663508">
    <property type="component" value="Chromosome"/>
</dbReference>
<keyword evidence="1" id="KW-0472">Membrane</keyword>
<feature type="transmembrane region" description="Helical" evidence="1">
    <location>
        <begin position="48"/>
        <end position="67"/>
    </location>
</feature>
<accession>A0A0J6R2Y4</accession>
<gene>
    <name evidence="2" type="ORF">mvi_12560</name>
    <name evidence="3" type="ORF">QR79_11310</name>
</gene>
<keyword evidence="1" id="KW-0812">Transmembrane</keyword>